<evidence type="ECO:0000256" key="1">
    <source>
        <dbReference type="SAM" id="MobiDB-lite"/>
    </source>
</evidence>
<feature type="domain" description="PAN2 UCH" evidence="2">
    <location>
        <begin position="166"/>
        <end position="230"/>
    </location>
</feature>
<dbReference type="GO" id="GO:0004535">
    <property type="term" value="F:poly(A)-specific ribonuclease activity"/>
    <property type="evidence" value="ECO:0007669"/>
    <property type="project" value="TreeGrafter"/>
</dbReference>
<dbReference type="GO" id="GO:0000932">
    <property type="term" value="C:P-body"/>
    <property type="evidence" value="ECO:0007669"/>
    <property type="project" value="TreeGrafter"/>
</dbReference>
<evidence type="ECO:0000259" key="2">
    <source>
        <dbReference type="Pfam" id="PF13423"/>
    </source>
</evidence>
<proteinExistence type="predicted"/>
<protein>
    <submittedName>
        <fullName evidence="4">C3H1-type domain-containing protein</fullName>
    </submittedName>
</protein>
<accession>A0A1I7XSL9</accession>
<dbReference type="Gene3D" id="3.90.70.10">
    <property type="entry name" value="Cysteine proteinases"/>
    <property type="match status" value="2"/>
</dbReference>
<feature type="domain" description="PAN2 UCH" evidence="2">
    <location>
        <begin position="261"/>
        <end position="431"/>
    </location>
</feature>
<dbReference type="Proteomes" id="UP000095283">
    <property type="component" value="Unplaced"/>
</dbReference>
<keyword evidence="3" id="KW-1185">Reference proteome</keyword>
<dbReference type="InterPro" id="IPR038765">
    <property type="entry name" value="Papain-like_cys_pep_sf"/>
</dbReference>
<sequence length="635" mass="72004">MDVIPGNIHVYADRAHPSINESSWDTDFSDPSLGPPQSFTIDDTQTALSSVPLPFSTDDTYLSDWPEELCQPINRRQKHIPMYPSIKTIQFVGYAPNPRAHTPFRYFNIVPYHIEHDESRTSEIYEDNEPPTIPQFYRKLQLKRARNGQIDDTTVLKYNRTRHVPLESSASSTVVNPIVLVLYHVPALRNLFLCHICEAEHCIVCQLGFLFRMISDKIPSQAAMNINLVRSLMAAGSPPIQGEPMTTTQHLFTYVIESVEKTRMEETRKVKRLPPIILVDTNPGNPKFAEFWQEQLRLSEVRPRYKKPDKECSFEGGAKCERPCRYGSDCRNRLYCKYSHGFDDWEAECAAWLEDTGGDWKHFTSDNFHSRISNGIAILSEQPLEKESDTYELMAIVAAIGDGNGQWTHTIIQINDREKELPWCIINETLVTRIHSKESLHLNAKWKLPLILCYVNKSSGLSDVMERRRLIPPSVFHTDSNLTGNDDVARERRGCDIPSHGEVIGIDAEFINISKDHGRKSVGRVSCVDSTGGKILIDDYVVTCDGDVVDDYLTQYRYSFNHCSTMNLLKCQYFLNTGTLDAVVRALYDTGKQCNWRLGTSPSKSLSPFSDLVRSSSPVSDPLAFASSETSFEAA</sequence>
<reference evidence="4" key="1">
    <citation type="submission" date="2016-11" db="UniProtKB">
        <authorList>
            <consortium name="WormBaseParasite"/>
        </authorList>
    </citation>
    <scope>IDENTIFICATION</scope>
</reference>
<organism evidence="3 4">
    <name type="scientific">Heterorhabditis bacteriophora</name>
    <name type="common">Entomopathogenic nematode worm</name>
    <dbReference type="NCBI Taxonomy" id="37862"/>
    <lineage>
        <taxon>Eukaryota</taxon>
        <taxon>Metazoa</taxon>
        <taxon>Ecdysozoa</taxon>
        <taxon>Nematoda</taxon>
        <taxon>Chromadorea</taxon>
        <taxon>Rhabditida</taxon>
        <taxon>Rhabditina</taxon>
        <taxon>Rhabditomorpha</taxon>
        <taxon>Strongyloidea</taxon>
        <taxon>Heterorhabditidae</taxon>
        <taxon>Heterorhabditis</taxon>
    </lineage>
</organism>
<dbReference type="SUPFAM" id="SSF54001">
    <property type="entry name" value="Cysteine proteinases"/>
    <property type="match status" value="1"/>
</dbReference>
<dbReference type="PANTHER" id="PTHR15728:SF0">
    <property type="entry name" value="PAN2-PAN3 DEADENYLATION COMPLEX CATALYTIC SUBUNIT PAN2"/>
    <property type="match status" value="1"/>
</dbReference>
<dbReference type="InterPro" id="IPR050785">
    <property type="entry name" value="PAN2-PAN3_catalytic_subunit"/>
</dbReference>
<name>A0A1I7XSL9_HETBA</name>
<dbReference type="GO" id="GO:0000289">
    <property type="term" value="P:nuclear-transcribed mRNA poly(A) tail shortening"/>
    <property type="evidence" value="ECO:0007669"/>
    <property type="project" value="TreeGrafter"/>
</dbReference>
<dbReference type="GO" id="GO:0031251">
    <property type="term" value="C:PAN complex"/>
    <property type="evidence" value="ECO:0007669"/>
    <property type="project" value="TreeGrafter"/>
</dbReference>
<dbReference type="AlphaFoldDB" id="A0A1I7XSL9"/>
<evidence type="ECO:0000313" key="3">
    <source>
        <dbReference type="Proteomes" id="UP000095283"/>
    </source>
</evidence>
<dbReference type="WBParaSite" id="Hba_20486">
    <property type="protein sequence ID" value="Hba_20486"/>
    <property type="gene ID" value="Hba_20486"/>
</dbReference>
<dbReference type="InterPro" id="IPR028881">
    <property type="entry name" value="PAN2_UCH_dom"/>
</dbReference>
<feature type="region of interest" description="Disordered" evidence="1">
    <location>
        <begin position="612"/>
        <end position="635"/>
    </location>
</feature>
<dbReference type="PANTHER" id="PTHR15728">
    <property type="entry name" value="DEADENYLATION COMPLEX CATALYTIC SUBUNIT PAN2"/>
    <property type="match status" value="1"/>
</dbReference>
<evidence type="ECO:0000313" key="4">
    <source>
        <dbReference type="WBParaSite" id="Hba_20486"/>
    </source>
</evidence>
<dbReference type="Pfam" id="PF13423">
    <property type="entry name" value="UCH_1"/>
    <property type="match status" value="2"/>
</dbReference>
<feature type="compositionally biased region" description="Low complexity" evidence="1">
    <location>
        <begin position="624"/>
        <end position="635"/>
    </location>
</feature>